<organism evidence="2 3">
    <name type="scientific">Tetraparma gracilis</name>
    <dbReference type="NCBI Taxonomy" id="2962635"/>
    <lineage>
        <taxon>Eukaryota</taxon>
        <taxon>Sar</taxon>
        <taxon>Stramenopiles</taxon>
        <taxon>Ochrophyta</taxon>
        <taxon>Bolidophyceae</taxon>
        <taxon>Parmales</taxon>
        <taxon>Triparmaceae</taxon>
        <taxon>Tetraparma</taxon>
    </lineage>
</organism>
<dbReference type="InterPro" id="IPR019734">
    <property type="entry name" value="TPR_rpt"/>
</dbReference>
<accession>A0ABQ6MJ66</accession>
<dbReference type="InterPro" id="IPR011990">
    <property type="entry name" value="TPR-like_helical_dom_sf"/>
</dbReference>
<dbReference type="SMART" id="SM00028">
    <property type="entry name" value="TPR"/>
    <property type="match status" value="3"/>
</dbReference>
<feature type="compositionally biased region" description="Polar residues" evidence="1">
    <location>
        <begin position="433"/>
        <end position="444"/>
    </location>
</feature>
<dbReference type="PANTHER" id="PTHR46533:SF1">
    <property type="entry name" value="ZINC FINGER MYND DOMAIN-CONTAINING PROTEIN 12"/>
    <property type="match status" value="1"/>
</dbReference>
<feature type="region of interest" description="Disordered" evidence="1">
    <location>
        <begin position="405"/>
        <end position="444"/>
    </location>
</feature>
<keyword evidence="3" id="KW-1185">Reference proteome</keyword>
<evidence type="ECO:0000256" key="1">
    <source>
        <dbReference type="SAM" id="MobiDB-lite"/>
    </source>
</evidence>
<reference evidence="2 3" key="1">
    <citation type="journal article" date="2023" name="Commun. Biol.">
        <title>Genome analysis of Parmales, the sister group of diatoms, reveals the evolutionary specialization of diatoms from phago-mixotrophs to photoautotrophs.</title>
        <authorList>
            <person name="Ban H."/>
            <person name="Sato S."/>
            <person name="Yoshikawa S."/>
            <person name="Yamada K."/>
            <person name="Nakamura Y."/>
            <person name="Ichinomiya M."/>
            <person name="Sato N."/>
            <person name="Blanc-Mathieu R."/>
            <person name="Endo H."/>
            <person name="Kuwata A."/>
            <person name="Ogata H."/>
        </authorList>
    </citation>
    <scope>NUCLEOTIDE SEQUENCE [LARGE SCALE GENOMIC DNA]</scope>
</reference>
<dbReference type="EMBL" id="BRYB01004177">
    <property type="protein sequence ID" value="GMI26862.1"/>
    <property type="molecule type" value="Genomic_DNA"/>
</dbReference>
<sequence>MSQPQPAYQIITLNTLAFPKGGLPCCDLTGFPATCKLVSPHITLYYATRSHAEQAWQGIVGLIAPLLGPLQAGAAAVGSQEDRAKREYTVNRSKRTLIELCQQEAAKMLVNGRHELAVPGAVQALKFLKDTYGEGSIESVPAYLLLAEANLGLDKFRQCEEYLSLANWSVLKNPGCSDAIRSQLHRNFGKLYSAQGKLDQALQELAKDVYHSSLSVGPEHIDTSGGFFHMANLFYAQNKIDNALAFYDKVVDIWYKFLSLVRGNAELAETFSEAQLKEGMDMLDRILSTRVKLLGESHIATGEVKYTVGLLLLFLGKRSQAFEYVRAAQAIYTEKLGEKHPSTADVTDVAESIQREMDGPEDAFGGGGGEAPGGDLGGDVAIGIHSGGVDQMEGFETLINQFPEDMPRATTQSPIPMPPSRQKSAGVDDSMRMTPSGSQGRVGA</sequence>
<dbReference type="SUPFAM" id="SSF48452">
    <property type="entry name" value="TPR-like"/>
    <property type="match status" value="1"/>
</dbReference>
<dbReference type="Proteomes" id="UP001165060">
    <property type="component" value="Unassembled WGS sequence"/>
</dbReference>
<comment type="caution">
    <text evidence="2">The sequence shown here is derived from an EMBL/GenBank/DDBJ whole genome shotgun (WGS) entry which is preliminary data.</text>
</comment>
<evidence type="ECO:0000313" key="2">
    <source>
        <dbReference type="EMBL" id="GMI26862.1"/>
    </source>
</evidence>
<dbReference type="Gene3D" id="1.25.40.10">
    <property type="entry name" value="Tetratricopeptide repeat domain"/>
    <property type="match status" value="2"/>
</dbReference>
<name>A0ABQ6MJ66_9STRA</name>
<dbReference type="InterPro" id="IPR053248">
    <property type="entry name" value="Zinc_finger_MYND_domain"/>
</dbReference>
<protein>
    <submittedName>
        <fullName evidence="2">Uncharacterized protein</fullName>
    </submittedName>
</protein>
<proteinExistence type="predicted"/>
<dbReference type="PANTHER" id="PTHR46533">
    <property type="entry name" value="ZINC FINGER MYND DOMAIN-CONTAINING PROTEIN 12"/>
    <property type="match status" value="1"/>
</dbReference>
<gene>
    <name evidence="2" type="ORF">TeGR_g14209</name>
</gene>
<evidence type="ECO:0000313" key="3">
    <source>
        <dbReference type="Proteomes" id="UP001165060"/>
    </source>
</evidence>